<dbReference type="Pfam" id="PF06996">
    <property type="entry name" value="T6SS_TssG"/>
    <property type="match status" value="1"/>
</dbReference>
<gene>
    <name evidence="2" type="primary">tssG</name>
    <name evidence="2" type="ORF">ABEG18_11985</name>
</gene>
<proteinExistence type="predicted"/>
<dbReference type="EMBL" id="CP157484">
    <property type="protein sequence ID" value="XBO41438.1"/>
    <property type="molecule type" value="Genomic_DNA"/>
</dbReference>
<dbReference type="PANTHER" id="PTHR35564">
    <property type="match status" value="1"/>
</dbReference>
<dbReference type="InterPro" id="IPR010732">
    <property type="entry name" value="T6SS_TssG-like"/>
</dbReference>
<feature type="region of interest" description="Disordered" evidence="1">
    <location>
        <begin position="31"/>
        <end position="58"/>
    </location>
</feature>
<dbReference type="AlphaFoldDB" id="A0AAU7JMA6"/>
<dbReference type="RefSeq" id="WP_406858292.1">
    <property type="nucleotide sequence ID" value="NZ_CP157484.1"/>
</dbReference>
<name>A0AAU7JMA6_9HYPH</name>
<dbReference type="NCBIfam" id="TIGR03347">
    <property type="entry name" value="VI_chp_1"/>
    <property type="match status" value="1"/>
</dbReference>
<protein>
    <submittedName>
        <fullName evidence="2">Type VI secretion system baseplate subunit TssG</fullName>
    </submittedName>
</protein>
<reference evidence="2" key="1">
    <citation type="submission" date="2024-05" db="EMBL/GenBank/DDBJ databases">
        <authorList>
            <person name="Kim S."/>
            <person name="Heo J."/>
            <person name="Choi H."/>
            <person name="Choi Y."/>
            <person name="Kwon S.-W."/>
            <person name="Kim Y."/>
        </authorList>
    </citation>
    <scope>NUCLEOTIDE SEQUENCE</scope>
    <source>
        <strain evidence="2">KACC 23698</strain>
    </source>
</reference>
<dbReference type="PANTHER" id="PTHR35564:SF4">
    <property type="entry name" value="CYTOPLASMIC PROTEIN"/>
    <property type="match status" value="1"/>
</dbReference>
<evidence type="ECO:0000313" key="2">
    <source>
        <dbReference type="EMBL" id="XBO41438.1"/>
    </source>
</evidence>
<organism evidence="2">
    <name type="scientific">Alsobacter sp. KACC 23698</name>
    <dbReference type="NCBI Taxonomy" id="3149229"/>
    <lineage>
        <taxon>Bacteria</taxon>
        <taxon>Pseudomonadati</taxon>
        <taxon>Pseudomonadota</taxon>
        <taxon>Alphaproteobacteria</taxon>
        <taxon>Hyphomicrobiales</taxon>
        <taxon>Alsobacteraceae</taxon>
        <taxon>Alsobacter</taxon>
    </lineage>
</organism>
<sequence>MTYLEDMEQEPHRFDFLDSMRRIERSLGLRQSVRGPLEAEPGPDGEPETHVVEPRPRIGDSASRRDEVIVLNGAEHFLSFGQEPHLEFPASNLSRVEVERDATRKRILIFSRFLGLLGPQGALPLAVTEEAFAYAQAHDHAFPRFLDLFNHRFLQLFYRAWADARPIVHNDRPDFDRFRDYIETAIGSGSPPFDDCAHKPDGVALYAGLLGPKAKSASRLRNAIAGLFGVRAEVDEFIGTWLEFEKSERSFLGSRNSGLGGDLLLGQSSFSVQDKIRIRIFVDDLDAYARFLPDAPTCERLVDFVFFYLGDELEWDVELALPAARVEPVRLGMSGALGWTTWMAPDYGPDEIRTDARFSPAERVARRRRTRE</sequence>
<feature type="compositionally biased region" description="Basic and acidic residues" evidence="1">
    <location>
        <begin position="47"/>
        <end position="58"/>
    </location>
</feature>
<evidence type="ECO:0000256" key="1">
    <source>
        <dbReference type="SAM" id="MobiDB-lite"/>
    </source>
</evidence>
<accession>A0AAU7JMA6</accession>